<evidence type="ECO:0000256" key="1">
    <source>
        <dbReference type="ARBA" id="ARBA00023015"/>
    </source>
</evidence>
<keyword evidence="2" id="KW-0238">DNA-binding</keyword>
<evidence type="ECO:0000313" key="5">
    <source>
        <dbReference type="EMBL" id="SCE90303.1"/>
    </source>
</evidence>
<keyword evidence="6" id="KW-1185">Reference proteome</keyword>
<evidence type="ECO:0000256" key="2">
    <source>
        <dbReference type="ARBA" id="ARBA00023125"/>
    </source>
</evidence>
<evidence type="ECO:0000259" key="4">
    <source>
        <dbReference type="PROSITE" id="PS51118"/>
    </source>
</evidence>
<dbReference type="SUPFAM" id="SSF46785">
    <property type="entry name" value="Winged helix' DNA-binding domain"/>
    <property type="match status" value="1"/>
</dbReference>
<keyword evidence="1" id="KW-0805">Transcription regulation</keyword>
<dbReference type="InterPro" id="IPR036388">
    <property type="entry name" value="WH-like_DNA-bd_sf"/>
</dbReference>
<organism evidence="5 6">
    <name type="scientific">Micromonospora chaiyaphumensis</name>
    <dbReference type="NCBI Taxonomy" id="307119"/>
    <lineage>
        <taxon>Bacteria</taxon>
        <taxon>Bacillati</taxon>
        <taxon>Actinomycetota</taxon>
        <taxon>Actinomycetes</taxon>
        <taxon>Micromonosporales</taxon>
        <taxon>Micromonosporaceae</taxon>
        <taxon>Micromonospora</taxon>
    </lineage>
</organism>
<dbReference type="EMBL" id="FMCS01000003">
    <property type="protein sequence ID" value="SCE90303.1"/>
    <property type="molecule type" value="Genomic_DNA"/>
</dbReference>
<dbReference type="AlphaFoldDB" id="A0A1C4W249"/>
<dbReference type="PROSITE" id="PS51118">
    <property type="entry name" value="HTH_HXLR"/>
    <property type="match status" value="1"/>
</dbReference>
<dbReference type="Proteomes" id="UP000199629">
    <property type="component" value="Unassembled WGS sequence"/>
</dbReference>
<dbReference type="InterPro" id="IPR036390">
    <property type="entry name" value="WH_DNA-bd_sf"/>
</dbReference>
<dbReference type="InterPro" id="IPR002577">
    <property type="entry name" value="HTH_HxlR"/>
</dbReference>
<name>A0A1C4W249_9ACTN</name>
<feature type="domain" description="HTH hxlR-type" evidence="4">
    <location>
        <begin position="9"/>
        <end position="108"/>
    </location>
</feature>
<evidence type="ECO:0000313" key="6">
    <source>
        <dbReference type="Proteomes" id="UP000199629"/>
    </source>
</evidence>
<proteinExistence type="predicted"/>
<dbReference type="PANTHER" id="PTHR33204:SF18">
    <property type="entry name" value="TRANSCRIPTIONAL REGULATORY PROTEIN"/>
    <property type="match status" value="1"/>
</dbReference>
<sequence>MSLTQRSLCPISQALEVVGDRWSLLIVRDLAFTGKRRFRELLQSDEGISSTVLSDRLARLVEAGVLARHGHPNHRQMAVYSLTPVGIDLLDVVVSLGIWGRRHLPVTDASSTPVADLERGGQAALEELKRRTLQEHVMNASAAGASEN</sequence>
<dbReference type="PANTHER" id="PTHR33204">
    <property type="entry name" value="TRANSCRIPTIONAL REGULATOR, MARR FAMILY"/>
    <property type="match status" value="1"/>
</dbReference>
<dbReference type="GO" id="GO:0003677">
    <property type="term" value="F:DNA binding"/>
    <property type="evidence" value="ECO:0007669"/>
    <property type="project" value="UniProtKB-KW"/>
</dbReference>
<dbReference type="Gene3D" id="1.10.10.10">
    <property type="entry name" value="Winged helix-like DNA-binding domain superfamily/Winged helix DNA-binding domain"/>
    <property type="match status" value="1"/>
</dbReference>
<evidence type="ECO:0000256" key="3">
    <source>
        <dbReference type="ARBA" id="ARBA00023163"/>
    </source>
</evidence>
<accession>A0A1C4W249</accession>
<keyword evidence="3" id="KW-0804">Transcription</keyword>
<dbReference type="Pfam" id="PF01638">
    <property type="entry name" value="HxlR"/>
    <property type="match status" value="1"/>
</dbReference>
<dbReference type="RefSeq" id="WP_091261721.1">
    <property type="nucleotide sequence ID" value="NZ_FMCS01000003.1"/>
</dbReference>
<protein>
    <submittedName>
        <fullName evidence="5">Transcriptional regulator, HxlR family</fullName>
    </submittedName>
</protein>
<gene>
    <name evidence="5" type="ORF">GA0070214_103141</name>
</gene>
<reference evidence="6" key="1">
    <citation type="submission" date="2016-06" db="EMBL/GenBank/DDBJ databases">
        <authorList>
            <person name="Varghese N."/>
            <person name="Submissions Spin"/>
        </authorList>
    </citation>
    <scope>NUCLEOTIDE SEQUENCE [LARGE SCALE GENOMIC DNA]</scope>
    <source>
        <strain evidence="6">DSM 45246</strain>
    </source>
</reference>